<dbReference type="OrthoDB" id="300906at2759"/>
<keyword evidence="3" id="KW-1185">Reference proteome</keyword>
<proteinExistence type="predicted"/>
<evidence type="ECO:0000313" key="2">
    <source>
        <dbReference type="EMBL" id="CAD8162944.1"/>
    </source>
</evidence>
<feature type="transmembrane region" description="Helical" evidence="1">
    <location>
        <begin position="206"/>
        <end position="228"/>
    </location>
</feature>
<keyword evidence="1" id="KW-1133">Transmembrane helix</keyword>
<organism evidence="2 3">
    <name type="scientific">Paramecium octaurelia</name>
    <dbReference type="NCBI Taxonomy" id="43137"/>
    <lineage>
        <taxon>Eukaryota</taxon>
        <taxon>Sar</taxon>
        <taxon>Alveolata</taxon>
        <taxon>Ciliophora</taxon>
        <taxon>Intramacronucleata</taxon>
        <taxon>Oligohymenophorea</taxon>
        <taxon>Peniculida</taxon>
        <taxon>Parameciidae</taxon>
        <taxon>Paramecium</taxon>
    </lineage>
</organism>
<evidence type="ECO:0000313" key="3">
    <source>
        <dbReference type="Proteomes" id="UP000683925"/>
    </source>
</evidence>
<evidence type="ECO:0008006" key="4">
    <source>
        <dbReference type="Google" id="ProtNLM"/>
    </source>
</evidence>
<dbReference type="EMBL" id="CAJJDP010000042">
    <property type="protein sequence ID" value="CAD8162944.1"/>
    <property type="molecule type" value="Genomic_DNA"/>
</dbReference>
<reference evidence="2" key="1">
    <citation type="submission" date="2021-01" db="EMBL/GenBank/DDBJ databases">
        <authorList>
            <consortium name="Genoscope - CEA"/>
            <person name="William W."/>
        </authorList>
    </citation>
    <scope>NUCLEOTIDE SEQUENCE</scope>
</reference>
<feature type="transmembrane region" description="Helical" evidence="1">
    <location>
        <begin position="15"/>
        <end position="39"/>
    </location>
</feature>
<dbReference type="OMA" id="WIEQKAT"/>
<dbReference type="PANTHER" id="PTHR39299:SF1">
    <property type="entry name" value="TRANSMEMBRANE PROTEIN"/>
    <property type="match status" value="1"/>
</dbReference>
<dbReference type="Proteomes" id="UP000683925">
    <property type="component" value="Unassembled WGS sequence"/>
</dbReference>
<comment type="caution">
    <text evidence="2">The sequence shown here is derived from an EMBL/GenBank/DDBJ whole genome shotgun (WGS) entry which is preliminary data.</text>
</comment>
<keyword evidence="1" id="KW-0812">Transmembrane</keyword>
<evidence type="ECO:0000256" key="1">
    <source>
        <dbReference type="SAM" id="Phobius"/>
    </source>
</evidence>
<sequence length="344" mass="40546">MDFKTWIEQKATKTFIIIIVIQMTYLASVFIADVIVNLNDQGNDNNSTQDECDWSLDDYYKWAVLFLFQIGDCYYVFNAIYKSNVLELFAYIIIQFITFLCTFARFFKPTSYFKNSNTNEGDKVLAAFDYIYLFYSFCVFVLSVVCYKPFYDVFVYRNIMKVGASPKIQDMFRNYSNFSTFMQLYLLISFSTFLTFFFFFDSVYWYLYLIDSFVILFQIASIFVGYWALKEENTKKFWIYITMILLVQLYILTKTAYYMIYYYNQKNSNDLIDDCTLQDTPYGDNYTVIIVIGTTIACLIIMLFDGFYAYQCKKGFGNGLKEALKSQISETGQELGESSFSTQK</sequence>
<feature type="transmembrane region" description="Helical" evidence="1">
    <location>
        <begin position="127"/>
        <end position="147"/>
    </location>
</feature>
<keyword evidence="1" id="KW-0472">Membrane</keyword>
<feature type="transmembrane region" description="Helical" evidence="1">
    <location>
        <begin position="237"/>
        <end position="260"/>
    </location>
</feature>
<name>A0A8S1UF00_PAROT</name>
<protein>
    <recommendedName>
        <fullName evidence="4">Transmembrane protein</fullName>
    </recommendedName>
</protein>
<gene>
    <name evidence="2" type="ORF">POCTA_138.1.T0420208</name>
</gene>
<feature type="transmembrane region" description="Helical" evidence="1">
    <location>
        <begin position="59"/>
        <end position="81"/>
    </location>
</feature>
<feature type="transmembrane region" description="Helical" evidence="1">
    <location>
        <begin position="286"/>
        <end position="310"/>
    </location>
</feature>
<dbReference type="AlphaFoldDB" id="A0A8S1UF00"/>
<dbReference type="PANTHER" id="PTHR39299">
    <property type="entry name" value="TRANSMEMBRANE PROTEIN"/>
    <property type="match status" value="1"/>
</dbReference>
<feature type="transmembrane region" description="Helical" evidence="1">
    <location>
        <begin position="88"/>
        <end position="107"/>
    </location>
</feature>
<accession>A0A8S1UF00</accession>
<feature type="transmembrane region" description="Helical" evidence="1">
    <location>
        <begin position="181"/>
        <end position="200"/>
    </location>
</feature>